<dbReference type="AlphaFoldDB" id="A0A941DYX1"/>
<dbReference type="GO" id="GO:0009117">
    <property type="term" value="P:nucleotide metabolic process"/>
    <property type="evidence" value="ECO:0007669"/>
    <property type="project" value="UniProtKB-KW"/>
</dbReference>
<keyword evidence="8" id="KW-0051">Antiviral defense</keyword>
<evidence type="ECO:0000256" key="4">
    <source>
        <dbReference type="ARBA" id="ARBA00022741"/>
    </source>
</evidence>
<dbReference type="CDD" id="cd05400">
    <property type="entry name" value="NT_2-5OAS_ClassI-CCAase"/>
    <property type="match status" value="1"/>
</dbReference>
<keyword evidence="3" id="KW-0479">Metal-binding</keyword>
<evidence type="ECO:0000256" key="1">
    <source>
        <dbReference type="ARBA" id="ARBA00022679"/>
    </source>
</evidence>
<evidence type="ECO:0000313" key="14">
    <source>
        <dbReference type="EMBL" id="MBR7797892.1"/>
    </source>
</evidence>
<keyword evidence="1" id="KW-0808">Transferase</keyword>
<evidence type="ECO:0000256" key="6">
    <source>
        <dbReference type="ARBA" id="ARBA00022842"/>
    </source>
</evidence>
<dbReference type="Pfam" id="PF21654">
    <property type="entry name" value="DncV-like_NTFase"/>
    <property type="match status" value="1"/>
</dbReference>
<evidence type="ECO:0000256" key="8">
    <source>
        <dbReference type="ARBA" id="ARBA00023118"/>
    </source>
</evidence>
<evidence type="ECO:0000256" key="11">
    <source>
        <dbReference type="SAM" id="Coils"/>
    </source>
</evidence>
<dbReference type="RefSeq" id="WP_166530883.1">
    <property type="nucleotide sequence ID" value="NZ_JAGSOT010000075.1"/>
</dbReference>
<dbReference type="EMBL" id="JAGSOT010000075">
    <property type="protein sequence ID" value="MBR7797892.1"/>
    <property type="molecule type" value="Genomic_DNA"/>
</dbReference>
<keyword evidence="5" id="KW-0067">ATP-binding</keyword>
<evidence type="ECO:0000256" key="7">
    <source>
        <dbReference type="ARBA" id="ARBA00023080"/>
    </source>
</evidence>
<evidence type="ECO:0000256" key="9">
    <source>
        <dbReference type="ARBA" id="ARBA00044145"/>
    </source>
</evidence>
<organism evidence="14 15">
    <name type="scientific">Virgibacillus salarius</name>
    <dbReference type="NCBI Taxonomy" id="447199"/>
    <lineage>
        <taxon>Bacteria</taxon>
        <taxon>Bacillati</taxon>
        <taxon>Bacillota</taxon>
        <taxon>Bacilli</taxon>
        <taxon>Bacillales</taxon>
        <taxon>Bacillaceae</taxon>
        <taxon>Virgibacillus</taxon>
    </lineage>
</organism>
<sequence length="345" mass="40041">MGNLQSYFLDFHDAIKLEIDDNKALREKREELLEVLKENIDFEEGKYDIFHQGSYTMHTGVKPLEGGDYDIDVGLLFNISTEDYPNPVTVKKLVYNAFKDNYEDTDMKYPCVTVKFEGEGNEEDLNYHVDFTIYSDENDDGQTYLAKGKLGSWSESRTWEHSDPKELVRTIKENLTDKEDRKQFRRIIRYLKRWKDLKFKGVVNRPSGIGLTVAGLTQFHPHFSYSAFTKTYDDLDSLESFVQNMINSFSYRFNDDAELEERLEVNLPTPPYNDIYEKMTGGQMKNFKSKLESLHDSLIEARDETDPVKACEILQKEFGEDFPVPTKKESAQQRGPAIMVDHSSA</sequence>
<protein>
    <recommendedName>
        <fullName evidence="9">Cyclic GMP-AMP synthase</fullName>
    </recommendedName>
</protein>
<evidence type="ECO:0000259" key="13">
    <source>
        <dbReference type="Pfam" id="PF21654"/>
    </source>
</evidence>
<evidence type="ECO:0000256" key="5">
    <source>
        <dbReference type="ARBA" id="ARBA00022840"/>
    </source>
</evidence>
<dbReference type="GO" id="GO:0005524">
    <property type="term" value="F:ATP binding"/>
    <property type="evidence" value="ECO:0007669"/>
    <property type="project" value="UniProtKB-KW"/>
</dbReference>
<keyword evidence="15" id="KW-1185">Reference proteome</keyword>
<keyword evidence="7" id="KW-0546">Nucleotide metabolism</keyword>
<evidence type="ECO:0000256" key="3">
    <source>
        <dbReference type="ARBA" id="ARBA00022723"/>
    </source>
</evidence>
<keyword evidence="6" id="KW-0460">Magnesium</keyword>
<evidence type="ECO:0000256" key="2">
    <source>
        <dbReference type="ARBA" id="ARBA00022695"/>
    </source>
</evidence>
<keyword evidence="2" id="KW-0548">Nucleotidyltransferase</keyword>
<feature type="region of interest" description="Disordered" evidence="12">
    <location>
        <begin position="322"/>
        <end position="345"/>
    </location>
</feature>
<comment type="catalytic activity">
    <reaction evidence="10">
        <text>GTP + ATP = 3',3'-cGAMP + 2 diphosphate</text>
        <dbReference type="Rhea" id="RHEA:35647"/>
        <dbReference type="ChEBI" id="CHEBI:30616"/>
        <dbReference type="ChEBI" id="CHEBI:33019"/>
        <dbReference type="ChEBI" id="CHEBI:37565"/>
        <dbReference type="ChEBI" id="CHEBI:71501"/>
    </reaction>
    <physiologicalReaction direction="left-to-right" evidence="10">
        <dbReference type="Rhea" id="RHEA:35648"/>
    </physiologicalReaction>
</comment>
<dbReference type="InterPro" id="IPR048445">
    <property type="entry name" value="DncV-like_NTFase"/>
</dbReference>
<evidence type="ECO:0000256" key="12">
    <source>
        <dbReference type="SAM" id="MobiDB-lite"/>
    </source>
</evidence>
<dbReference type="GO" id="GO:0016779">
    <property type="term" value="F:nucleotidyltransferase activity"/>
    <property type="evidence" value="ECO:0007669"/>
    <property type="project" value="UniProtKB-KW"/>
</dbReference>
<dbReference type="GO" id="GO:0046872">
    <property type="term" value="F:metal ion binding"/>
    <property type="evidence" value="ECO:0007669"/>
    <property type="project" value="UniProtKB-KW"/>
</dbReference>
<reference evidence="14" key="1">
    <citation type="submission" date="2021-04" db="EMBL/GenBank/DDBJ databases">
        <title>Isolation and polyphasic classification of algal microorganism.</title>
        <authorList>
            <person name="Wang S."/>
        </authorList>
    </citation>
    <scope>NUCLEOTIDE SEQUENCE</scope>
    <source>
        <strain evidence="14">720a</strain>
    </source>
</reference>
<feature type="domain" description="Cyclic GMP-AMP synthase DncV-like nucleotidyltransferase" evidence="13">
    <location>
        <begin position="49"/>
        <end position="134"/>
    </location>
</feature>
<evidence type="ECO:0000256" key="10">
    <source>
        <dbReference type="ARBA" id="ARBA00048304"/>
    </source>
</evidence>
<gene>
    <name evidence="14" type="ORF">KCX74_17850</name>
</gene>
<dbReference type="Proteomes" id="UP000675284">
    <property type="component" value="Unassembled WGS sequence"/>
</dbReference>
<dbReference type="GO" id="GO:0051607">
    <property type="term" value="P:defense response to virus"/>
    <property type="evidence" value="ECO:0007669"/>
    <property type="project" value="UniProtKB-KW"/>
</dbReference>
<accession>A0A941DYX1</accession>
<dbReference type="InterPro" id="IPR006116">
    <property type="entry name" value="NT_2-5OAS_ClassI-CCAase"/>
</dbReference>
<evidence type="ECO:0000313" key="15">
    <source>
        <dbReference type="Proteomes" id="UP000675284"/>
    </source>
</evidence>
<keyword evidence="11" id="KW-0175">Coiled coil</keyword>
<proteinExistence type="predicted"/>
<feature type="coiled-coil region" evidence="11">
    <location>
        <begin position="15"/>
        <end position="46"/>
    </location>
</feature>
<comment type="caution">
    <text evidence="14">The sequence shown here is derived from an EMBL/GenBank/DDBJ whole genome shotgun (WGS) entry which is preliminary data.</text>
</comment>
<keyword evidence="4" id="KW-0547">Nucleotide-binding</keyword>
<name>A0A941DYX1_9BACI</name>